<sequence>MNNWKSPVQKYVLTSIISLTLLTAALFLLIYLMNWQSLPMMLLIAYVSCILINQMIFSILFKYAHQKQLEKYTITDSLTGGLNETGFAMAYKHAAAAIQPDSCAVIFIHMQNFRLINENFSINTGNEILKQISHGLNQTISDDEFTARVNGDQFYLFFHEGNQALIHARLHHLTKTLLSMMPAYIQSYIKLEIGVCVIDDPALPIEIIQARAHAACKFNQGAECAFYDAVILKQMNREQELNLLLDEAIRNHDFLVYLQPKINLAKQQLGGAEALIRWQIPQAGLLSPAEFMPLFERNGKIRQLDLYMFEQVCIIMRKWILQGKELIPISVNLSRQHFYEADFLYTFDAIAEKYQIPRNFLEFELTESIFLNPDQIHLVKNGILKMHELGFKCSLDDFGSGYSSLGLLKEFEVDALKLDRIFFLDIENKKAKDVIGCLIDLAKKLHVAIVAEGIEDIQQADYLKQLHCDFIQGYVYSKPLPVDEFEQWASVWQANHAASEVHID</sequence>
<dbReference type="SMART" id="SM00267">
    <property type="entry name" value="GGDEF"/>
    <property type="match status" value="1"/>
</dbReference>
<organism evidence="4 5">
    <name type="scientific">Dielma fastidiosa</name>
    <dbReference type="NCBI Taxonomy" id="1034346"/>
    <lineage>
        <taxon>Bacteria</taxon>
        <taxon>Bacillati</taxon>
        <taxon>Bacillota</taxon>
        <taxon>Erysipelotrichia</taxon>
        <taxon>Erysipelotrichales</taxon>
        <taxon>Erysipelotrichaceae</taxon>
        <taxon>Dielma</taxon>
    </lineage>
</organism>
<dbReference type="RefSeq" id="WP_022936430.1">
    <property type="nucleotide sequence ID" value="NZ_CABKRQ010000001.1"/>
</dbReference>
<dbReference type="Gene3D" id="3.30.70.270">
    <property type="match status" value="1"/>
</dbReference>
<dbReference type="InterPro" id="IPR043128">
    <property type="entry name" value="Rev_trsase/Diguanyl_cyclase"/>
</dbReference>
<dbReference type="SUPFAM" id="SSF141868">
    <property type="entry name" value="EAL domain-like"/>
    <property type="match status" value="1"/>
</dbReference>
<dbReference type="STRING" id="1034346.GCA_000313565_00122"/>
<keyword evidence="1" id="KW-0812">Transmembrane</keyword>
<feature type="transmembrane region" description="Helical" evidence="1">
    <location>
        <begin position="38"/>
        <end position="61"/>
    </location>
</feature>
<dbReference type="Pfam" id="PF00990">
    <property type="entry name" value="GGDEF"/>
    <property type="match status" value="1"/>
</dbReference>
<name>A0A318KUD7_9FIRM</name>
<dbReference type="PANTHER" id="PTHR33121:SF79">
    <property type="entry name" value="CYCLIC DI-GMP PHOSPHODIESTERASE PDED-RELATED"/>
    <property type="match status" value="1"/>
</dbReference>
<dbReference type="CDD" id="cd01948">
    <property type="entry name" value="EAL"/>
    <property type="match status" value="1"/>
</dbReference>
<accession>A0A318KUD7</accession>
<keyword evidence="1" id="KW-0472">Membrane</keyword>
<evidence type="ECO:0000259" key="3">
    <source>
        <dbReference type="PROSITE" id="PS50887"/>
    </source>
</evidence>
<proteinExistence type="predicted"/>
<feature type="domain" description="GGDEF" evidence="3">
    <location>
        <begin position="101"/>
        <end position="229"/>
    </location>
</feature>
<keyword evidence="5" id="KW-1185">Reference proteome</keyword>
<dbReference type="InterPro" id="IPR050706">
    <property type="entry name" value="Cyclic-di-GMP_PDE-like"/>
</dbReference>
<keyword evidence="1" id="KW-1133">Transmembrane helix</keyword>
<dbReference type="SMART" id="SM00052">
    <property type="entry name" value="EAL"/>
    <property type="match status" value="1"/>
</dbReference>
<evidence type="ECO:0000256" key="1">
    <source>
        <dbReference type="SAM" id="Phobius"/>
    </source>
</evidence>
<dbReference type="PROSITE" id="PS50887">
    <property type="entry name" value="GGDEF"/>
    <property type="match status" value="1"/>
</dbReference>
<evidence type="ECO:0000313" key="4">
    <source>
        <dbReference type="EMBL" id="PXX81514.1"/>
    </source>
</evidence>
<protein>
    <submittedName>
        <fullName evidence="4">Diguanylate cyclase (GGDEF)-like protein</fullName>
    </submittedName>
</protein>
<dbReference type="SUPFAM" id="SSF55073">
    <property type="entry name" value="Nucleotide cyclase"/>
    <property type="match status" value="1"/>
</dbReference>
<evidence type="ECO:0000313" key="5">
    <source>
        <dbReference type="Proteomes" id="UP000247612"/>
    </source>
</evidence>
<dbReference type="PROSITE" id="PS50883">
    <property type="entry name" value="EAL"/>
    <property type="match status" value="1"/>
</dbReference>
<dbReference type="NCBIfam" id="TIGR00254">
    <property type="entry name" value="GGDEF"/>
    <property type="match status" value="1"/>
</dbReference>
<dbReference type="InterPro" id="IPR029787">
    <property type="entry name" value="Nucleotide_cyclase"/>
</dbReference>
<dbReference type="Proteomes" id="UP000247612">
    <property type="component" value="Unassembled WGS sequence"/>
</dbReference>
<dbReference type="OrthoDB" id="9762141at2"/>
<dbReference type="GO" id="GO:0071111">
    <property type="term" value="F:cyclic-guanylate-specific phosphodiesterase activity"/>
    <property type="evidence" value="ECO:0007669"/>
    <property type="project" value="InterPro"/>
</dbReference>
<feature type="domain" description="EAL" evidence="2">
    <location>
        <begin position="238"/>
        <end position="493"/>
    </location>
</feature>
<dbReference type="Gene3D" id="3.20.20.450">
    <property type="entry name" value="EAL domain"/>
    <property type="match status" value="1"/>
</dbReference>
<evidence type="ECO:0000259" key="2">
    <source>
        <dbReference type="PROSITE" id="PS50883"/>
    </source>
</evidence>
<dbReference type="EMBL" id="QJKH01000001">
    <property type="protein sequence ID" value="PXX81514.1"/>
    <property type="molecule type" value="Genomic_DNA"/>
</dbReference>
<dbReference type="InterPro" id="IPR001633">
    <property type="entry name" value="EAL_dom"/>
</dbReference>
<dbReference type="AlphaFoldDB" id="A0A318KUD7"/>
<dbReference type="InterPro" id="IPR035919">
    <property type="entry name" value="EAL_sf"/>
</dbReference>
<dbReference type="Pfam" id="PF00563">
    <property type="entry name" value="EAL"/>
    <property type="match status" value="1"/>
</dbReference>
<reference evidence="4 5" key="1">
    <citation type="submission" date="2018-05" db="EMBL/GenBank/DDBJ databases">
        <title>Genomic Encyclopedia of Type Strains, Phase IV (KMG-IV): sequencing the most valuable type-strain genomes for metagenomic binning, comparative biology and taxonomic classification.</title>
        <authorList>
            <person name="Goeker M."/>
        </authorList>
    </citation>
    <scope>NUCLEOTIDE SEQUENCE [LARGE SCALE GENOMIC DNA]</scope>
    <source>
        <strain evidence="4 5">JC118</strain>
    </source>
</reference>
<dbReference type="PANTHER" id="PTHR33121">
    <property type="entry name" value="CYCLIC DI-GMP PHOSPHODIESTERASE PDEF"/>
    <property type="match status" value="1"/>
</dbReference>
<comment type="caution">
    <text evidence="4">The sequence shown here is derived from an EMBL/GenBank/DDBJ whole genome shotgun (WGS) entry which is preliminary data.</text>
</comment>
<feature type="transmembrane region" description="Helical" evidence="1">
    <location>
        <begin position="12"/>
        <end position="32"/>
    </location>
</feature>
<gene>
    <name evidence="4" type="ORF">DES51_101123</name>
</gene>
<dbReference type="InterPro" id="IPR000160">
    <property type="entry name" value="GGDEF_dom"/>
</dbReference>